<sequence>PDKWKTYLTAWKRVEGNLKVNNPWPWNLDAINLSGNNGNEYTVKKGTVFLKNKYTQLTASQKNRDPEMVDA</sequence>
<dbReference type="EMBL" id="CAJVPM010043877">
    <property type="protein sequence ID" value="CAG8712714.1"/>
    <property type="molecule type" value="Genomic_DNA"/>
</dbReference>
<proteinExistence type="predicted"/>
<evidence type="ECO:0000313" key="1">
    <source>
        <dbReference type="EMBL" id="CAG8712714.1"/>
    </source>
</evidence>
<accession>A0ACA9PJX5</accession>
<reference evidence="1" key="1">
    <citation type="submission" date="2021-06" db="EMBL/GenBank/DDBJ databases">
        <authorList>
            <person name="Kallberg Y."/>
            <person name="Tangrot J."/>
            <person name="Rosling A."/>
        </authorList>
    </citation>
    <scope>NUCLEOTIDE SEQUENCE</scope>
    <source>
        <strain evidence="1">AU212A</strain>
    </source>
</reference>
<comment type="caution">
    <text evidence="1">The sequence shown here is derived from an EMBL/GenBank/DDBJ whole genome shotgun (WGS) entry which is preliminary data.</text>
</comment>
<feature type="non-terminal residue" evidence="1">
    <location>
        <position position="1"/>
    </location>
</feature>
<keyword evidence="2" id="KW-1185">Reference proteome</keyword>
<evidence type="ECO:0000313" key="2">
    <source>
        <dbReference type="Proteomes" id="UP000789860"/>
    </source>
</evidence>
<dbReference type="Proteomes" id="UP000789860">
    <property type="component" value="Unassembled WGS sequence"/>
</dbReference>
<organism evidence="1 2">
    <name type="scientific">Scutellospora calospora</name>
    <dbReference type="NCBI Taxonomy" id="85575"/>
    <lineage>
        <taxon>Eukaryota</taxon>
        <taxon>Fungi</taxon>
        <taxon>Fungi incertae sedis</taxon>
        <taxon>Mucoromycota</taxon>
        <taxon>Glomeromycotina</taxon>
        <taxon>Glomeromycetes</taxon>
        <taxon>Diversisporales</taxon>
        <taxon>Gigasporaceae</taxon>
        <taxon>Scutellospora</taxon>
    </lineage>
</organism>
<protein>
    <submittedName>
        <fullName evidence="1">707_t:CDS:1</fullName>
    </submittedName>
</protein>
<name>A0ACA9PJX5_9GLOM</name>
<gene>
    <name evidence="1" type="ORF">SCALOS_LOCUS10933</name>
</gene>